<dbReference type="Proteomes" id="UP001314170">
    <property type="component" value="Unassembled WGS sequence"/>
</dbReference>
<keyword evidence="3" id="KW-1185">Reference proteome</keyword>
<gene>
    <name evidence="2" type="ORF">DCAF_LOCUS10197</name>
</gene>
<evidence type="ECO:0000313" key="3">
    <source>
        <dbReference type="Proteomes" id="UP001314170"/>
    </source>
</evidence>
<proteinExistence type="predicted"/>
<organism evidence="2 3">
    <name type="scientific">Dovyalis caffra</name>
    <dbReference type="NCBI Taxonomy" id="77055"/>
    <lineage>
        <taxon>Eukaryota</taxon>
        <taxon>Viridiplantae</taxon>
        <taxon>Streptophyta</taxon>
        <taxon>Embryophyta</taxon>
        <taxon>Tracheophyta</taxon>
        <taxon>Spermatophyta</taxon>
        <taxon>Magnoliopsida</taxon>
        <taxon>eudicotyledons</taxon>
        <taxon>Gunneridae</taxon>
        <taxon>Pentapetalae</taxon>
        <taxon>rosids</taxon>
        <taxon>fabids</taxon>
        <taxon>Malpighiales</taxon>
        <taxon>Salicaceae</taxon>
        <taxon>Flacourtieae</taxon>
        <taxon>Dovyalis</taxon>
    </lineage>
</organism>
<sequence length="54" mass="5709">MPPNVEQQVVTPAFTRNASTSEGCSAMQTSAVFDALGVSTLSEGMCRKADKDED</sequence>
<reference evidence="2 3" key="1">
    <citation type="submission" date="2024-01" db="EMBL/GenBank/DDBJ databases">
        <authorList>
            <person name="Waweru B."/>
        </authorList>
    </citation>
    <scope>NUCLEOTIDE SEQUENCE [LARGE SCALE GENOMIC DNA]</scope>
</reference>
<accession>A0AAV1RHX5</accession>
<comment type="caution">
    <text evidence="2">The sequence shown here is derived from an EMBL/GenBank/DDBJ whole genome shotgun (WGS) entry which is preliminary data.</text>
</comment>
<feature type="region of interest" description="Disordered" evidence="1">
    <location>
        <begin position="1"/>
        <end position="22"/>
    </location>
</feature>
<evidence type="ECO:0000256" key="1">
    <source>
        <dbReference type="SAM" id="MobiDB-lite"/>
    </source>
</evidence>
<dbReference type="AlphaFoldDB" id="A0AAV1RHX5"/>
<dbReference type="EMBL" id="CAWUPB010000957">
    <property type="protein sequence ID" value="CAK7335077.1"/>
    <property type="molecule type" value="Genomic_DNA"/>
</dbReference>
<name>A0AAV1RHX5_9ROSI</name>
<evidence type="ECO:0000313" key="2">
    <source>
        <dbReference type="EMBL" id="CAK7335077.1"/>
    </source>
</evidence>
<protein>
    <submittedName>
        <fullName evidence="2">Uncharacterized protein</fullName>
    </submittedName>
</protein>